<dbReference type="InterPro" id="IPR037159">
    <property type="entry name" value="RNA_POL_N_sf"/>
</dbReference>
<dbReference type="Proteomes" id="UP000824890">
    <property type="component" value="Unassembled WGS sequence"/>
</dbReference>
<proteinExistence type="predicted"/>
<comment type="caution">
    <text evidence="1">The sequence shown here is derived from an EMBL/GenBank/DDBJ whole genome shotgun (WGS) entry which is preliminary data.</text>
</comment>
<evidence type="ECO:0000313" key="2">
    <source>
        <dbReference type="Proteomes" id="UP000824890"/>
    </source>
</evidence>
<protein>
    <submittedName>
        <fullName evidence="1">Uncharacterized protein</fullName>
    </submittedName>
</protein>
<name>A0ABQ7YN08_BRANA</name>
<accession>A0ABQ7YN08</accession>
<reference evidence="1 2" key="1">
    <citation type="submission" date="2021-05" db="EMBL/GenBank/DDBJ databases">
        <title>Genome Assembly of Synthetic Allotetraploid Brassica napus Reveals Homoeologous Exchanges between Subgenomes.</title>
        <authorList>
            <person name="Davis J.T."/>
        </authorList>
    </citation>
    <scope>NUCLEOTIDE SEQUENCE [LARGE SCALE GENOMIC DNA]</scope>
    <source>
        <strain evidence="2">cv. Da-Ae</strain>
        <tissue evidence="1">Seedling</tissue>
    </source>
</reference>
<evidence type="ECO:0000313" key="1">
    <source>
        <dbReference type="EMBL" id="KAH0869612.1"/>
    </source>
</evidence>
<gene>
    <name evidence="1" type="ORF">HID58_076634</name>
</gene>
<dbReference type="EMBL" id="JAGKQM010000017">
    <property type="protein sequence ID" value="KAH0869612.1"/>
    <property type="molecule type" value="Genomic_DNA"/>
</dbReference>
<dbReference type="Gene3D" id="1.10.1320.10">
    <property type="entry name" value="DNA-directed RNA polymerase, N-terminal domain"/>
    <property type="match status" value="1"/>
</dbReference>
<sequence>MSAETDTKLANKVLIAKEESIEEGAERFRRDLLHNLSNHLAQKKHKYDGVEPYVEAIKEMMRKIEKKDMEKSKKWLLIKALNIHCLSSHCMQSTVHGVMSDDVARFLNLLTTTQRCWSITKSMESEIVVEAFMNFKTHTRIVEIEG</sequence>
<organism evidence="1 2">
    <name type="scientific">Brassica napus</name>
    <name type="common">Rape</name>
    <dbReference type="NCBI Taxonomy" id="3708"/>
    <lineage>
        <taxon>Eukaryota</taxon>
        <taxon>Viridiplantae</taxon>
        <taxon>Streptophyta</taxon>
        <taxon>Embryophyta</taxon>
        <taxon>Tracheophyta</taxon>
        <taxon>Spermatophyta</taxon>
        <taxon>Magnoliopsida</taxon>
        <taxon>eudicotyledons</taxon>
        <taxon>Gunneridae</taxon>
        <taxon>Pentapetalae</taxon>
        <taxon>rosids</taxon>
        <taxon>malvids</taxon>
        <taxon>Brassicales</taxon>
        <taxon>Brassicaceae</taxon>
        <taxon>Brassiceae</taxon>
        <taxon>Brassica</taxon>
    </lineage>
</organism>
<keyword evidence="2" id="KW-1185">Reference proteome</keyword>